<reference evidence="1 2" key="1">
    <citation type="submission" date="2019-10" db="EMBL/GenBank/DDBJ databases">
        <title>Dictyobacter vulcani sp. nov., within the class Ktedonobacteria, isolated from soil of volcanic Mt. Zao.</title>
        <authorList>
            <person name="Zheng Y."/>
            <person name="Wang C.M."/>
            <person name="Sakai Y."/>
            <person name="Abe K."/>
            <person name="Yokota A."/>
            <person name="Yabe S."/>
        </authorList>
    </citation>
    <scope>NUCLEOTIDE SEQUENCE [LARGE SCALE GENOMIC DNA]</scope>
    <source>
        <strain evidence="1 2">W12</strain>
    </source>
</reference>
<name>A0A5J4KW07_9CHLR</name>
<sequence length="70" mass="7824">MCRRWLIDNQVCHIVRALGRTISIDQGQMAVLAPAAAEIRRQCLTCGHQPAQAAQLRIQALRRDHLDHGA</sequence>
<keyword evidence="2" id="KW-1185">Reference proteome</keyword>
<gene>
    <name evidence="1" type="ORF">KDW_58450</name>
</gene>
<evidence type="ECO:0000313" key="2">
    <source>
        <dbReference type="Proteomes" id="UP000326912"/>
    </source>
</evidence>
<evidence type="ECO:0000313" key="1">
    <source>
        <dbReference type="EMBL" id="GER91683.1"/>
    </source>
</evidence>
<dbReference type="EMBL" id="BKZW01000004">
    <property type="protein sequence ID" value="GER91683.1"/>
    <property type="molecule type" value="Genomic_DNA"/>
</dbReference>
<organism evidence="1 2">
    <name type="scientific">Dictyobacter vulcani</name>
    <dbReference type="NCBI Taxonomy" id="2607529"/>
    <lineage>
        <taxon>Bacteria</taxon>
        <taxon>Bacillati</taxon>
        <taxon>Chloroflexota</taxon>
        <taxon>Ktedonobacteria</taxon>
        <taxon>Ktedonobacterales</taxon>
        <taxon>Dictyobacteraceae</taxon>
        <taxon>Dictyobacter</taxon>
    </lineage>
</organism>
<dbReference type="AlphaFoldDB" id="A0A5J4KW07"/>
<accession>A0A5J4KW07</accession>
<proteinExistence type="predicted"/>
<protein>
    <submittedName>
        <fullName evidence="1">Uncharacterized protein</fullName>
    </submittedName>
</protein>
<comment type="caution">
    <text evidence="1">The sequence shown here is derived from an EMBL/GenBank/DDBJ whole genome shotgun (WGS) entry which is preliminary data.</text>
</comment>
<dbReference type="Proteomes" id="UP000326912">
    <property type="component" value="Unassembled WGS sequence"/>
</dbReference>